<evidence type="ECO:0000313" key="2">
    <source>
        <dbReference type="Proteomes" id="UP000775547"/>
    </source>
</evidence>
<accession>A0A9P7GBK9</accession>
<dbReference type="AlphaFoldDB" id="A0A9P7GBK9"/>
<dbReference type="Proteomes" id="UP000775547">
    <property type="component" value="Unassembled WGS sequence"/>
</dbReference>
<dbReference type="EMBL" id="JABCKV010000023">
    <property type="protein sequence ID" value="KAG5646310.1"/>
    <property type="molecule type" value="Genomic_DNA"/>
</dbReference>
<reference evidence="1" key="1">
    <citation type="submission" date="2020-07" db="EMBL/GenBank/DDBJ databases">
        <authorList>
            <person name="Nieuwenhuis M."/>
            <person name="Van De Peppel L.J.J."/>
        </authorList>
    </citation>
    <scope>NUCLEOTIDE SEQUENCE</scope>
    <source>
        <strain evidence="1">AP01</strain>
        <tissue evidence="1">Mycelium</tissue>
    </source>
</reference>
<comment type="caution">
    <text evidence="1">The sequence shown here is derived from an EMBL/GenBank/DDBJ whole genome shotgun (WGS) entry which is preliminary data.</text>
</comment>
<gene>
    <name evidence="1" type="ORF">DXG03_003907</name>
</gene>
<keyword evidence="2" id="KW-1185">Reference proteome</keyword>
<dbReference type="OrthoDB" id="420076at2759"/>
<sequence length="110" mass="12239">MSFNTISLEAASSSENLQALAEVSDFGLTDMGFTGQGPWPHRILQEPALTQELRRKSEIQAFLFGVDVVSLQPCPAHVHRSQDRYVVEEWDLPDGKWIFNGVFDGKCSGV</sequence>
<evidence type="ECO:0000313" key="1">
    <source>
        <dbReference type="EMBL" id="KAG5646310.1"/>
    </source>
</evidence>
<proteinExistence type="predicted"/>
<reference evidence="1" key="2">
    <citation type="submission" date="2021-10" db="EMBL/GenBank/DDBJ databases">
        <title>Phylogenomics reveals ancestral predisposition of the termite-cultivated fungus Termitomyces towards a domesticated lifestyle.</title>
        <authorList>
            <person name="Auxier B."/>
            <person name="Grum-Grzhimaylo A."/>
            <person name="Cardenas M.E."/>
            <person name="Lodge J.D."/>
            <person name="Laessoe T."/>
            <person name="Pedersen O."/>
            <person name="Smith M.E."/>
            <person name="Kuyper T.W."/>
            <person name="Franco-Molano E.A."/>
            <person name="Baroni T.J."/>
            <person name="Aanen D.K."/>
        </authorList>
    </citation>
    <scope>NUCLEOTIDE SEQUENCE</scope>
    <source>
        <strain evidence="1">AP01</strain>
        <tissue evidence="1">Mycelium</tissue>
    </source>
</reference>
<name>A0A9P7GBK9_9AGAR</name>
<protein>
    <submittedName>
        <fullName evidence="1">Uncharacterized protein</fullName>
    </submittedName>
</protein>
<organism evidence="1 2">
    <name type="scientific">Asterophora parasitica</name>
    <dbReference type="NCBI Taxonomy" id="117018"/>
    <lineage>
        <taxon>Eukaryota</taxon>
        <taxon>Fungi</taxon>
        <taxon>Dikarya</taxon>
        <taxon>Basidiomycota</taxon>
        <taxon>Agaricomycotina</taxon>
        <taxon>Agaricomycetes</taxon>
        <taxon>Agaricomycetidae</taxon>
        <taxon>Agaricales</taxon>
        <taxon>Tricholomatineae</taxon>
        <taxon>Lyophyllaceae</taxon>
        <taxon>Asterophora</taxon>
    </lineage>
</organism>